<reference evidence="1 2" key="1">
    <citation type="journal article" date="2024" name="Proc. Natl. Acad. Sci. U.S.A.">
        <title>The evolutionary genomics of adaptation to stress in wild rhizobium bacteria.</title>
        <authorList>
            <person name="Kehlet-Delgado H."/>
            <person name="Montoya A.P."/>
            <person name="Jensen K.T."/>
            <person name="Wendlandt C.E."/>
            <person name="Dexheimer C."/>
            <person name="Roberts M."/>
            <person name="Torres Martinez L."/>
            <person name="Friesen M.L."/>
            <person name="Griffitts J.S."/>
            <person name="Porter S.S."/>
        </authorList>
    </citation>
    <scope>NUCLEOTIDE SEQUENCE [LARGE SCALE GENOMIC DNA]</scope>
    <source>
        <strain evidence="1 2">M0641</strain>
    </source>
</reference>
<keyword evidence="2" id="KW-1185">Reference proteome</keyword>
<evidence type="ECO:0008006" key="3">
    <source>
        <dbReference type="Google" id="ProtNLM"/>
    </source>
</evidence>
<gene>
    <name evidence="1" type="ORF">NKI36_28545</name>
</gene>
<evidence type="ECO:0000313" key="2">
    <source>
        <dbReference type="Proteomes" id="UP001433071"/>
    </source>
</evidence>
<protein>
    <recommendedName>
        <fullName evidence="3">Transglutaminase-like domain-containing protein</fullName>
    </recommendedName>
</protein>
<dbReference type="RefSeq" id="WP_352561941.1">
    <property type="nucleotide sequence ID" value="NZ_JAMYQB010000032.1"/>
</dbReference>
<accession>A0ABV1Z7H5</accession>
<proteinExistence type="predicted"/>
<name>A0ABV1Z7H5_9HYPH</name>
<sequence>MGEAKQKAAAISKLLDGLSDEAKIVNDAAQALFDKFIKPGHVTGMCYHSVFFLHEFLKNKYGISTVPVVGYVNDGTDDIMISHAWLEYDGKRTDVSLAVTAHPDVSPAGQLIILDRVVKRGHKYSYHREMTTAGLLQLQKMRMVGQQALVNHKMEEHSIMTARSTQTDLIRSYLDGEPNGLTYEKIVALIES</sequence>
<dbReference type="EMBL" id="JAMYQB010000032">
    <property type="protein sequence ID" value="MER9407963.1"/>
    <property type="molecule type" value="Genomic_DNA"/>
</dbReference>
<organism evidence="1 2">
    <name type="scientific">Mesorhizobium caraganae</name>
    <dbReference type="NCBI Taxonomy" id="483206"/>
    <lineage>
        <taxon>Bacteria</taxon>
        <taxon>Pseudomonadati</taxon>
        <taxon>Pseudomonadota</taxon>
        <taxon>Alphaproteobacteria</taxon>
        <taxon>Hyphomicrobiales</taxon>
        <taxon>Phyllobacteriaceae</taxon>
        <taxon>Mesorhizobium</taxon>
    </lineage>
</organism>
<comment type="caution">
    <text evidence="1">The sequence shown here is derived from an EMBL/GenBank/DDBJ whole genome shotgun (WGS) entry which is preliminary data.</text>
</comment>
<dbReference type="Proteomes" id="UP001433071">
    <property type="component" value="Unassembled WGS sequence"/>
</dbReference>
<evidence type="ECO:0000313" key="1">
    <source>
        <dbReference type="EMBL" id="MER9407963.1"/>
    </source>
</evidence>